<feature type="transmembrane region" description="Helical" evidence="1">
    <location>
        <begin position="52"/>
        <end position="72"/>
    </location>
</feature>
<gene>
    <name evidence="2" type="ORF">SAMN06264849_103234</name>
</gene>
<dbReference type="EMBL" id="FXTI01000003">
    <property type="protein sequence ID" value="SMO56628.1"/>
    <property type="molecule type" value="Genomic_DNA"/>
</dbReference>
<dbReference type="RefSeq" id="WP_142504978.1">
    <property type="nucleotide sequence ID" value="NZ_FXTI01000003.1"/>
</dbReference>
<sequence length="133" mass="15659">MNVPVLIAAVLSGLAFLAHTFMGDREIQLLRPEKKQDDAHNRMEKWTMSRCGWHWISFDLFATSTVLFLILFTNIIIHEQFLLTLLGLYYFGYGTVWLITIKISKPFPYNYFRLWQWSLLYIIGGLVFWGSMT</sequence>
<name>A0A521CB54_9BACL</name>
<reference evidence="2 3" key="1">
    <citation type="submission" date="2017-05" db="EMBL/GenBank/DDBJ databases">
        <authorList>
            <person name="Varghese N."/>
            <person name="Submissions S."/>
        </authorList>
    </citation>
    <scope>NUCLEOTIDE SEQUENCE [LARGE SCALE GENOMIC DNA]</scope>
    <source>
        <strain evidence="2 3">DSM 45474</strain>
    </source>
</reference>
<proteinExistence type="predicted"/>
<organism evidence="2 3">
    <name type="scientific">Melghirimyces algeriensis</name>
    <dbReference type="NCBI Taxonomy" id="910412"/>
    <lineage>
        <taxon>Bacteria</taxon>
        <taxon>Bacillati</taxon>
        <taxon>Bacillota</taxon>
        <taxon>Bacilli</taxon>
        <taxon>Bacillales</taxon>
        <taxon>Thermoactinomycetaceae</taxon>
        <taxon>Melghirimyces</taxon>
    </lineage>
</organism>
<feature type="transmembrane region" description="Helical" evidence="1">
    <location>
        <begin position="81"/>
        <end position="103"/>
    </location>
</feature>
<keyword evidence="1" id="KW-0812">Transmembrane</keyword>
<feature type="transmembrane region" description="Helical" evidence="1">
    <location>
        <begin position="115"/>
        <end position="132"/>
    </location>
</feature>
<dbReference type="Proteomes" id="UP000315636">
    <property type="component" value="Unassembled WGS sequence"/>
</dbReference>
<accession>A0A521CB54</accession>
<dbReference type="OrthoDB" id="9429692at2"/>
<keyword evidence="1" id="KW-1133">Transmembrane helix</keyword>
<dbReference type="AlphaFoldDB" id="A0A521CB54"/>
<keyword evidence="1" id="KW-0472">Membrane</keyword>
<evidence type="ECO:0000313" key="3">
    <source>
        <dbReference type="Proteomes" id="UP000315636"/>
    </source>
</evidence>
<keyword evidence="3" id="KW-1185">Reference proteome</keyword>
<evidence type="ECO:0000256" key="1">
    <source>
        <dbReference type="SAM" id="Phobius"/>
    </source>
</evidence>
<evidence type="ECO:0000313" key="2">
    <source>
        <dbReference type="EMBL" id="SMO56628.1"/>
    </source>
</evidence>
<protein>
    <submittedName>
        <fullName evidence="2">Uncharacterized protein</fullName>
    </submittedName>
</protein>